<organism evidence="2 3">
    <name type="scientific">Symbiodinium pilosum</name>
    <name type="common">Dinoflagellate</name>
    <dbReference type="NCBI Taxonomy" id="2952"/>
    <lineage>
        <taxon>Eukaryota</taxon>
        <taxon>Sar</taxon>
        <taxon>Alveolata</taxon>
        <taxon>Dinophyceae</taxon>
        <taxon>Suessiales</taxon>
        <taxon>Symbiodiniaceae</taxon>
        <taxon>Symbiodinium</taxon>
    </lineage>
</organism>
<dbReference type="CDD" id="cd18808">
    <property type="entry name" value="SF1_C_Upf1"/>
    <property type="match status" value="1"/>
</dbReference>
<feature type="non-terminal residue" evidence="2">
    <location>
        <position position="1"/>
    </location>
</feature>
<dbReference type="InterPro" id="IPR027417">
    <property type="entry name" value="P-loop_NTPase"/>
</dbReference>
<dbReference type="EMBL" id="CAJNIZ010048096">
    <property type="protein sequence ID" value="CAE7782092.1"/>
    <property type="molecule type" value="Genomic_DNA"/>
</dbReference>
<feature type="domain" description="DNA2/NAM7 helicase-like C-terminal" evidence="1">
    <location>
        <begin position="22"/>
        <end position="179"/>
    </location>
</feature>
<dbReference type="PANTHER" id="PTHR10887">
    <property type="entry name" value="DNA2/NAM7 HELICASE FAMILY"/>
    <property type="match status" value="1"/>
</dbReference>
<keyword evidence="3" id="KW-1185">Reference proteome</keyword>
<evidence type="ECO:0000259" key="1">
    <source>
        <dbReference type="Pfam" id="PF13087"/>
    </source>
</evidence>
<comment type="caution">
    <text evidence="2">The sequence shown here is derived from an EMBL/GenBank/DDBJ whole genome shotgun (WGS) entry which is preliminary data.</text>
</comment>
<dbReference type="Pfam" id="PF13087">
    <property type="entry name" value="AAA_12"/>
    <property type="match status" value="1"/>
</dbReference>
<dbReference type="InterPro" id="IPR045055">
    <property type="entry name" value="DNA2/NAM7-like"/>
</dbReference>
<proteinExistence type="predicted"/>
<evidence type="ECO:0000313" key="2">
    <source>
        <dbReference type="EMBL" id="CAE7782092.1"/>
    </source>
</evidence>
<accession>A0A812YLN0</accession>
<gene>
    <name evidence="2" type="ORF">SPIL2461_LOCUS23262</name>
</gene>
<dbReference type="InterPro" id="IPR041679">
    <property type="entry name" value="DNA2/NAM7-like_C"/>
</dbReference>
<dbReference type="Gene3D" id="3.40.50.300">
    <property type="entry name" value="P-loop containing nucleotide triphosphate hydrolases"/>
    <property type="match status" value="1"/>
</dbReference>
<dbReference type="Proteomes" id="UP000649617">
    <property type="component" value="Unassembled WGS sequence"/>
</dbReference>
<dbReference type="SUPFAM" id="SSF52540">
    <property type="entry name" value="P-loop containing nucleoside triphosphate hydrolases"/>
    <property type="match status" value="1"/>
</dbReference>
<dbReference type="InterPro" id="IPR047187">
    <property type="entry name" value="SF1_C_Upf1"/>
</dbReference>
<reference evidence="2" key="1">
    <citation type="submission" date="2021-02" db="EMBL/GenBank/DDBJ databases">
        <authorList>
            <person name="Dougan E. K."/>
            <person name="Rhodes N."/>
            <person name="Thang M."/>
            <person name="Chan C."/>
        </authorList>
    </citation>
    <scope>NUCLEOTIDE SEQUENCE</scope>
</reference>
<dbReference type="PANTHER" id="PTHR10887:SF495">
    <property type="entry name" value="HELICASE SENATAXIN ISOFORM X1-RELATED"/>
    <property type="match status" value="1"/>
</dbReference>
<dbReference type="OrthoDB" id="6513042at2759"/>
<dbReference type="AlphaFoldDB" id="A0A812YLN0"/>
<sequence length="221" mass="24648">VDVGGVTQSMLPSGLTFKAGVHGHPVTFVDTSQIEDSREKLVPYFGSLSLHNRMEAQIVAELLRSFEVAVDAPRACVLSAYKAQDSLLAEVIHGSSPSERARKRKSRTITIREQGVDPLDKEPHPRIFTVDGFQGNESDYVFYSAVRSGGTATGFVGNPQRLCVLLTRARRGLIVVGSRQTLQHAEEWQHWLQSPEKQEFTLDEELVARLRRREIAERGPL</sequence>
<protein>
    <recommendedName>
        <fullName evidence="1">DNA2/NAM7 helicase-like C-terminal domain-containing protein</fullName>
    </recommendedName>
</protein>
<name>A0A812YLN0_SYMPI</name>
<evidence type="ECO:0000313" key="3">
    <source>
        <dbReference type="Proteomes" id="UP000649617"/>
    </source>
</evidence>